<evidence type="ECO:0000256" key="4">
    <source>
        <dbReference type="ARBA" id="ARBA00022777"/>
    </source>
</evidence>
<dbReference type="AlphaFoldDB" id="A0A2U2MUA2"/>
<feature type="transmembrane region" description="Helical" evidence="6">
    <location>
        <begin position="40"/>
        <end position="59"/>
    </location>
</feature>
<organism evidence="7 8">
    <name type="scientific">Bifidobacterium catulorum</name>
    <dbReference type="NCBI Taxonomy" id="1630173"/>
    <lineage>
        <taxon>Bacteria</taxon>
        <taxon>Bacillati</taxon>
        <taxon>Actinomycetota</taxon>
        <taxon>Actinomycetes</taxon>
        <taxon>Bifidobacteriales</taxon>
        <taxon>Bifidobacteriaceae</taxon>
        <taxon>Bifidobacterium</taxon>
    </lineage>
</organism>
<dbReference type="PANTHER" id="PTHR24421:SF10">
    <property type="entry name" value="NITRATE_NITRITE SENSOR PROTEIN NARQ"/>
    <property type="match status" value="1"/>
</dbReference>
<dbReference type="Gene3D" id="1.20.5.1930">
    <property type="match status" value="1"/>
</dbReference>
<dbReference type="EC" id="2.7.13.3" evidence="2"/>
<reference evidence="7 8" key="1">
    <citation type="journal article" date="2018" name="Int. J. Syst. Evol. Microbiol.">
        <title>Bifidobacterium catulorum sp. nov., a novel taxon from the faeces of the baby common marmoset (Callithrix jacchus).</title>
        <authorList>
            <person name="Modesto M."/>
            <person name="Michelini S."/>
            <person name="Oki K."/>
            <person name="Biavati B."/>
            <person name="Watanabe K."/>
            <person name="Mattarelli P."/>
        </authorList>
    </citation>
    <scope>NUCLEOTIDE SEQUENCE [LARGE SCALE GENOMIC DNA]</scope>
    <source>
        <strain evidence="7 8">MRM 8.19</strain>
    </source>
</reference>
<sequence>MPPAAPGNGVRLGERLRLSDMTDLTDSRNMDPPVGVRRRWTVAMVAVSMLDMLVQTAYASNWFRHTGYDLGYVWGVAGLLIGFVAPFLLLRRGERPVHVCVASCLAVLLTPSGSALPLFALAGVLARCRDRRVVSVCTALSAACCVKVEVMDLLRPADYSVWRLLFARPGTGVDGVPAVVDADSLAIVAAATLWSVGTFAVAVLSGLHMRNRTVAADAAARADNERERANGLQTDLDAQRFADAVAAEAHDTLAHSLSLIAVNASALQAQATRLASMLRPGDAGHPSNDADDAMASAADLAKRADEIRRQSAGALDEAHDIIDMLRHPQDARAMLAPDSGTALTREALYDVIGSARSAGMALDTWIDIRDLGSLHPDIGKIAFRAVQEGLTNARRHAPGQHVSLEITAERPHGVIILFTNATGRPDDAAASTALPGTPVATGTLPRSGGNGLPGLRARVQQAGGTCEYGYDERNDFHLDVKLPFVPLR</sequence>
<feature type="transmembrane region" description="Helical" evidence="6">
    <location>
        <begin position="71"/>
        <end position="90"/>
    </location>
</feature>
<dbReference type="SUPFAM" id="SSF55874">
    <property type="entry name" value="ATPase domain of HSP90 chaperone/DNA topoisomerase II/histidine kinase"/>
    <property type="match status" value="1"/>
</dbReference>
<dbReference type="GO" id="GO:0000160">
    <property type="term" value="P:phosphorelay signal transduction system"/>
    <property type="evidence" value="ECO:0007669"/>
    <property type="project" value="UniProtKB-KW"/>
</dbReference>
<gene>
    <name evidence="7" type="ORF">DF200_02040</name>
</gene>
<dbReference type="InterPro" id="IPR036890">
    <property type="entry name" value="HATPase_C_sf"/>
</dbReference>
<proteinExistence type="predicted"/>
<keyword evidence="6" id="KW-0812">Transmembrane</keyword>
<keyword evidence="8" id="KW-1185">Reference proteome</keyword>
<evidence type="ECO:0000256" key="1">
    <source>
        <dbReference type="ARBA" id="ARBA00000085"/>
    </source>
</evidence>
<name>A0A2U2MUA2_9BIFI</name>
<keyword evidence="6" id="KW-0472">Membrane</keyword>
<feature type="transmembrane region" description="Helical" evidence="6">
    <location>
        <begin position="97"/>
        <end position="126"/>
    </location>
</feature>
<dbReference type="EMBL" id="QFFN01000003">
    <property type="protein sequence ID" value="PWG60405.1"/>
    <property type="molecule type" value="Genomic_DNA"/>
</dbReference>
<evidence type="ECO:0000256" key="2">
    <source>
        <dbReference type="ARBA" id="ARBA00012438"/>
    </source>
</evidence>
<dbReference type="CDD" id="cd16917">
    <property type="entry name" value="HATPase_UhpB-NarQ-NarX-like"/>
    <property type="match status" value="1"/>
</dbReference>
<keyword evidence="6" id="KW-1133">Transmembrane helix</keyword>
<dbReference type="InterPro" id="IPR050482">
    <property type="entry name" value="Sensor_HK_TwoCompSys"/>
</dbReference>
<keyword evidence="4 7" id="KW-0418">Kinase</keyword>
<evidence type="ECO:0000256" key="5">
    <source>
        <dbReference type="ARBA" id="ARBA00023012"/>
    </source>
</evidence>
<dbReference type="Gene3D" id="3.30.565.10">
    <property type="entry name" value="Histidine kinase-like ATPase, C-terminal domain"/>
    <property type="match status" value="1"/>
</dbReference>
<keyword evidence="3" id="KW-0808">Transferase</keyword>
<dbReference type="Proteomes" id="UP000245753">
    <property type="component" value="Unassembled WGS sequence"/>
</dbReference>
<dbReference type="GO" id="GO:0004673">
    <property type="term" value="F:protein histidine kinase activity"/>
    <property type="evidence" value="ECO:0007669"/>
    <property type="project" value="UniProtKB-EC"/>
</dbReference>
<accession>A0A2U2MUA2</accession>
<comment type="caution">
    <text evidence="7">The sequence shown here is derived from an EMBL/GenBank/DDBJ whole genome shotgun (WGS) entry which is preliminary data.</text>
</comment>
<evidence type="ECO:0000313" key="7">
    <source>
        <dbReference type="EMBL" id="PWG60405.1"/>
    </source>
</evidence>
<evidence type="ECO:0000256" key="3">
    <source>
        <dbReference type="ARBA" id="ARBA00022679"/>
    </source>
</evidence>
<dbReference type="PANTHER" id="PTHR24421">
    <property type="entry name" value="NITRATE/NITRITE SENSOR PROTEIN NARX-RELATED"/>
    <property type="match status" value="1"/>
</dbReference>
<comment type="catalytic activity">
    <reaction evidence="1">
        <text>ATP + protein L-histidine = ADP + protein N-phospho-L-histidine.</text>
        <dbReference type="EC" id="2.7.13.3"/>
    </reaction>
</comment>
<evidence type="ECO:0000313" key="8">
    <source>
        <dbReference type="Proteomes" id="UP000245753"/>
    </source>
</evidence>
<feature type="transmembrane region" description="Helical" evidence="6">
    <location>
        <begin position="185"/>
        <end position="204"/>
    </location>
</feature>
<evidence type="ECO:0000256" key="6">
    <source>
        <dbReference type="SAM" id="Phobius"/>
    </source>
</evidence>
<protein>
    <recommendedName>
        <fullName evidence="2">histidine kinase</fullName>
        <ecNumber evidence="2">2.7.13.3</ecNumber>
    </recommendedName>
</protein>
<keyword evidence="5" id="KW-0902">Two-component regulatory system</keyword>